<dbReference type="AlphaFoldDB" id="A0A4Y5YMZ0"/>
<reference evidence="2 3" key="1">
    <citation type="submission" date="2019-06" db="EMBL/GenBank/DDBJ databases">
        <title>Complete genome of Microbacterium foliorum M2.</title>
        <authorList>
            <person name="Cao G."/>
        </authorList>
    </citation>
    <scope>NUCLEOTIDE SEQUENCE [LARGE SCALE GENOMIC DNA]</scope>
    <source>
        <strain evidence="2 3">M2</strain>
    </source>
</reference>
<protein>
    <submittedName>
        <fullName evidence="2">Uncharacterized protein</fullName>
    </submittedName>
</protein>
<name>A0A4Y5YMZ0_9MICO</name>
<gene>
    <name evidence="2" type="ORF">FIV50_04670</name>
</gene>
<dbReference type="EMBL" id="CP041040">
    <property type="protein sequence ID" value="QDE34147.1"/>
    <property type="molecule type" value="Genomic_DNA"/>
</dbReference>
<dbReference type="RefSeq" id="WP_140036420.1">
    <property type="nucleotide sequence ID" value="NZ_CP041040.1"/>
</dbReference>
<sequence>MAAQIGADFEQMLENIHTLVKSIEAAGVGSRGTEIDGLRTNTTSTYLNSASDYTAGLERMIAELSADTAAFRDALKAVVDQKQESEESLSAALAQIAQVVDDPTLVSSAQLQSATESPVASGSSSSTGTAEDDDSGSVSY</sequence>
<feature type="compositionally biased region" description="Acidic residues" evidence="1">
    <location>
        <begin position="130"/>
        <end position="140"/>
    </location>
</feature>
<evidence type="ECO:0000313" key="2">
    <source>
        <dbReference type="EMBL" id="QDE34147.1"/>
    </source>
</evidence>
<organism evidence="2 3">
    <name type="scientific">Microbacterium foliorum</name>
    <dbReference type="NCBI Taxonomy" id="104336"/>
    <lineage>
        <taxon>Bacteria</taxon>
        <taxon>Bacillati</taxon>
        <taxon>Actinomycetota</taxon>
        <taxon>Actinomycetes</taxon>
        <taxon>Micrococcales</taxon>
        <taxon>Microbacteriaceae</taxon>
        <taxon>Microbacterium</taxon>
    </lineage>
</organism>
<evidence type="ECO:0000313" key="3">
    <source>
        <dbReference type="Proteomes" id="UP000316125"/>
    </source>
</evidence>
<feature type="compositionally biased region" description="Low complexity" evidence="1">
    <location>
        <begin position="113"/>
        <end position="129"/>
    </location>
</feature>
<dbReference type="OrthoDB" id="5073286at2"/>
<proteinExistence type="predicted"/>
<dbReference type="Proteomes" id="UP000316125">
    <property type="component" value="Chromosome"/>
</dbReference>
<evidence type="ECO:0000256" key="1">
    <source>
        <dbReference type="SAM" id="MobiDB-lite"/>
    </source>
</evidence>
<accession>A0A4Y5YMZ0</accession>
<feature type="region of interest" description="Disordered" evidence="1">
    <location>
        <begin position="108"/>
        <end position="140"/>
    </location>
</feature>